<organism evidence="3 4">
    <name type="scientific">Littorina saxatilis</name>
    <dbReference type="NCBI Taxonomy" id="31220"/>
    <lineage>
        <taxon>Eukaryota</taxon>
        <taxon>Metazoa</taxon>
        <taxon>Spiralia</taxon>
        <taxon>Lophotrochozoa</taxon>
        <taxon>Mollusca</taxon>
        <taxon>Gastropoda</taxon>
        <taxon>Caenogastropoda</taxon>
        <taxon>Littorinimorpha</taxon>
        <taxon>Littorinoidea</taxon>
        <taxon>Littorinidae</taxon>
        <taxon>Littorina</taxon>
    </lineage>
</organism>
<name>A0AAN9GMI9_9CAEN</name>
<feature type="compositionally biased region" description="Basic residues" evidence="1">
    <location>
        <begin position="181"/>
        <end position="192"/>
    </location>
</feature>
<feature type="region of interest" description="Disordered" evidence="1">
    <location>
        <begin position="129"/>
        <end position="221"/>
    </location>
</feature>
<evidence type="ECO:0000313" key="4">
    <source>
        <dbReference type="Proteomes" id="UP001374579"/>
    </source>
</evidence>
<accession>A0AAN9GMI9</accession>
<dbReference type="AlphaFoldDB" id="A0AAN9GMI9"/>
<evidence type="ECO:0000256" key="1">
    <source>
        <dbReference type="SAM" id="MobiDB-lite"/>
    </source>
</evidence>
<evidence type="ECO:0000313" key="3">
    <source>
        <dbReference type="EMBL" id="KAK7114153.1"/>
    </source>
</evidence>
<feature type="chain" id="PRO_5042962715" evidence="2">
    <location>
        <begin position="18"/>
        <end position="221"/>
    </location>
</feature>
<keyword evidence="2" id="KW-0732">Signal</keyword>
<keyword evidence="4" id="KW-1185">Reference proteome</keyword>
<feature type="signal peptide" evidence="2">
    <location>
        <begin position="1"/>
        <end position="17"/>
    </location>
</feature>
<feature type="compositionally biased region" description="Low complexity" evidence="1">
    <location>
        <begin position="193"/>
        <end position="204"/>
    </location>
</feature>
<sequence>MLHAAFLVVCLVATVAADDFVDVYPSADYEFIFHNTHDLLLTIHGNSCYFTYVADGYQKGILFQHQYSAERYLMKAFSEDSDAHALVAMPSTLSEVRNIFADLLADFHCADKDIYTIALRESDLQAMGGTHTTAEPHTSTDHSPNHATHTPSPTHAPPQGSVTNSGHVTTEPHTSTDHSHSPHHATHTHTHAPHQGSVTHSGHVTHGGGGTHGNGAHGHGR</sequence>
<dbReference type="EMBL" id="JBAMIC010000001">
    <property type="protein sequence ID" value="KAK7114153.1"/>
    <property type="molecule type" value="Genomic_DNA"/>
</dbReference>
<feature type="compositionally biased region" description="Gly residues" evidence="1">
    <location>
        <begin position="205"/>
        <end position="221"/>
    </location>
</feature>
<gene>
    <name evidence="3" type="ORF">V1264_000262</name>
</gene>
<evidence type="ECO:0000256" key="2">
    <source>
        <dbReference type="SAM" id="SignalP"/>
    </source>
</evidence>
<dbReference type="Proteomes" id="UP001374579">
    <property type="component" value="Unassembled WGS sequence"/>
</dbReference>
<reference evidence="3 4" key="1">
    <citation type="submission" date="2024-02" db="EMBL/GenBank/DDBJ databases">
        <title>Chromosome-scale genome assembly of the rough periwinkle Littorina saxatilis.</title>
        <authorList>
            <person name="De Jode A."/>
            <person name="Faria R."/>
            <person name="Formenti G."/>
            <person name="Sims Y."/>
            <person name="Smith T.P."/>
            <person name="Tracey A."/>
            <person name="Wood J.M.D."/>
            <person name="Zagrodzka Z.B."/>
            <person name="Johannesson K."/>
            <person name="Butlin R.K."/>
            <person name="Leder E.H."/>
        </authorList>
    </citation>
    <scope>NUCLEOTIDE SEQUENCE [LARGE SCALE GENOMIC DNA]</scope>
    <source>
        <strain evidence="3">Snail1</strain>
        <tissue evidence="3">Muscle</tissue>
    </source>
</reference>
<protein>
    <submittedName>
        <fullName evidence="3">Uncharacterized protein</fullName>
    </submittedName>
</protein>
<proteinExistence type="predicted"/>
<comment type="caution">
    <text evidence="3">The sequence shown here is derived from an EMBL/GenBank/DDBJ whole genome shotgun (WGS) entry which is preliminary data.</text>
</comment>